<evidence type="ECO:0000313" key="4">
    <source>
        <dbReference type="EMBL" id="KIH77793.1"/>
    </source>
</evidence>
<gene>
    <name evidence="4" type="ORF">GFER_03900</name>
</gene>
<evidence type="ECO:0000313" key="5">
    <source>
        <dbReference type="Proteomes" id="UP000035068"/>
    </source>
</evidence>
<dbReference type="Gene3D" id="3.30.70.860">
    <property type="match status" value="1"/>
</dbReference>
<dbReference type="GO" id="GO:0000166">
    <property type="term" value="F:nucleotide binding"/>
    <property type="evidence" value="ECO:0007669"/>
    <property type="project" value="UniProtKB-UniRule"/>
</dbReference>
<dbReference type="InterPro" id="IPR007551">
    <property type="entry name" value="YajQ/Smlt4090-like"/>
</dbReference>
<dbReference type="PANTHER" id="PTHR30476">
    <property type="entry name" value="UPF0234 PROTEIN YAJQ"/>
    <property type="match status" value="1"/>
</dbReference>
<dbReference type="SUPFAM" id="SSF89963">
    <property type="entry name" value="YajQ-like"/>
    <property type="match status" value="2"/>
</dbReference>
<dbReference type="RefSeq" id="WP_040096232.1">
    <property type="nucleotide sequence ID" value="NZ_JWJD01000001.1"/>
</dbReference>
<organism evidence="4 5">
    <name type="scientific">Geoalkalibacter ferrihydriticus DSM 17813</name>
    <dbReference type="NCBI Taxonomy" id="1121915"/>
    <lineage>
        <taxon>Bacteria</taxon>
        <taxon>Pseudomonadati</taxon>
        <taxon>Thermodesulfobacteriota</taxon>
        <taxon>Desulfuromonadia</taxon>
        <taxon>Desulfuromonadales</taxon>
        <taxon>Geoalkalibacteraceae</taxon>
        <taxon>Geoalkalibacter</taxon>
    </lineage>
</organism>
<comment type="caution">
    <text evidence="4">The sequence shown here is derived from an EMBL/GenBank/DDBJ whole genome shotgun (WGS) entry which is preliminary data.</text>
</comment>
<dbReference type="Proteomes" id="UP000035068">
    <property type="component" value="Unassembled WGS sequence"/>
</dbReference>
<dbReference type="InterPro" id="IPR035571">
    <property type="entry name" value="UPF0234-like_C"/>
</dbReference>
<keyword evidence="5" id="KW-1185">Reference proteome</keyword>
<accession>A0A0C2EGM4</accession>
<dbReference type="Gene3D" id="3.30.70.990">
    <property type="entry name" value="YajQ-like, domain 2"/>
    <property type="match status" value="1"/>
</dbReference>
<dbReference type="Pfam" id="PF04461">
    <property type="entry name" value="YajQ"/>
    <property type="match status" value="1"/>
</dbReference>
<dbReference type="InterPro" id="IPR035570">
    <property type="entry name" value="UPF0234_N"/>
</dbReference>
<dbReference type="PANTHER" id="PTHR30476:SF0">
    <property type="entry name" value="UPF0234 PROTEIN YAJQ"/>
    <property type="match status" value="1"/>
</dbReference>
<evidence type="ECO:0000256" key="1">
    <source>
        <dbReference type="ARBA" id="ARBA00022741"/>
    </source>
</evidence>
<dbReference type="InterPro" id="IPR036183">
    <property type="entry name" value="YajQ-like_sf"/>
</dbReference>
<dbReference type="NCBIfam" id="NF003819">
    <property type="entry name" value="PRK05412.1"/>
    <property type="match status" value="1"/>
</dbReference>
<reference evidence="4 5" key="1">
    <citation type="submission" date="2014-12" db="EMBL/GenBank/DDBJ databases">
        <title>Genomes of Geoalkalibacter ferrihydriticus and Geoalkalibacter subterraneus, two haloalkaliphilic metal-reducing members of the Geobacteraceae.</title>
        <authorList>
            <person name="Badalamenti J.P."/>
            <person name="Torres C.I."/>
            <person name="Krajmalnik-Brown R."/>
            <person name="Bond D.R."/>
        </authorList>
    </citation>
    <scope>NUCLEOTIDE SEQUENCE [LARGE SCALE GENOMIC DNA]</scope>
    <source>
        <strain evidence="4 5">DSM 17813</strain>
    </source>
</reference>
<sequence length="161" mass="18095">MPSFDVVSKVDMQEVDNAVNQAVKEIEQRFDFKGSQNEVTLEKDAILIVAADDYKLQAIIDILKGKLVRRGLSPKCLDFGKKEPASNMAVRQRIAIVQGIPKEKGKDIVKLIKDTKLKVQAQIMEDQVRVTGKKIDDLQEVIQALKGADLDVELQYINMRS</sequence>
<dbReference type="HAMAP" id="MF_00632">
    <property type="entry name" value="UPF0234"/>
    <property type="match status" value="1"/>
</dbReference>
<name>A0A0C2EGM4_9BACT</name>
<dbReference type="CDD" id="cd11740">
    <property type="entry name" value="YajQ_like"/>
    <property type="match status" value="1"/>
</dbReference>
<dbReference type="GO" id="GO:0005829">
    <property type="term" value="C:cytosol"/>
    <property type="evidence" value="ECO:0007669"/>
    <property type="project" value="TreeGrafter"/>
</dbReference>
<comment type="similarity">
    <text evidence="2 3">Belongs to the YajQ family.</text>
</comment>
<evidence type="ECO:0000256" key="3">
    <source>
        <dbReference type="HAMAP-Rule" id="MF_00632"/>
    </source>
</evidence>
<evidence type="ECO:0000256" key="2">
    <source>
        <dbReference type="ARBA" id="ARBA00093450"/>
    </source>
</evidence>
<keyword evidence="1 3" id="KW-0547">Nucleotide-binding</keyword>
<comment type="function">
    <text evidence="3">Nucleotide-binding protein.</text>
</comment>
<proteinExistence type="inferred from homology"/>
<dbReference type="EMBL" id="JWJD01000001">
    <property type="protein sequence ID" value="KIH77793.1"/>
    <property type="molecule type" value="Genomic_DNA"/>
</dbReference>
<dbReference type="AlphaFoldDB" id="A0A0C2EGM4"/>
<protein>
    <recommendedName>
        <fullName evidence="3">Nucleotide-binding protein GFER_03900</fullName>
    </recommendedName>
</protein>